<dbReference type="PROSITE" id="PS00061">
    <property type="entry name" value="ADH_SHORT"/>
    <property type="match status" value="1"/>
</dbReference>
<dbReference type="RefSeq" id="WP_129227233.1">
    <property type="nucleotide sequence ID" value="NZ_QYBB01000013.1"/>
</dbReference>
<dbReference type="InterPro" id="IPR023985">
    <property type="entry name" value="SDR_subfam_1"/>
</dbReference>
<keyword evidence="2" id="KW-0560">Oxidoreductase</keyword>
<dbReference type="Gene3D" id="3.40.50.720">
    <property type="entry name" value="NAD(P)-binding Rossmann-like Domain"/>
    <property type="match status" value="1"/>
</dbReference>
<dbReference type="Proteomes" id="UP000290759">
    <property type="component" value="Unassembled WGS sequence"/>
</dbReference>
<evidence type="ECO:0000256" key="4">
    <source>
        <dbReference type="RuleBase" id="RU000363"/>
    </source>
</evidence>
<keyword evidence="3" id="KW-0520">NAD</keyword>
<dbReference type="PRINTS" id="PR00080">
    <property type="entry name" value="SDRFAMILY"/>
</dbReference>
<keyword evidence="6" id="KW-1185">Reference proteome</keyword>
<protein>
    <submittedName>
        <fullName evidence="5">NAD(P)-dependent oxidoreductase</fullName>
    </submittedName>
</protein>
<dbReference type="InterPro" id="IPR036291">
    <property type="entry name" value="NAD(P)-bd_dom_sf"/>
</dbReference>
<dbReference type="FunFam" id="3.40.50.720:FF:000084">
    <property type="entry name" value="Short-chain dehydrogenase reductase"/>
    <property type="match status" value="1"/>
</dbReference>
<dbReference type="CDD" id="cd05233">
    <property type="entry name" value="SDR_c"/>
    <property type="match status" value="1"/>
</dbReference>
<dbReference type="OrthoDB" id="9789398at2"/>
<reference evidence="5 6" key="2">
    <citation type="submission" date="2019-02" db="EMBL/GenBank/DDBJ databases">
        <title>'Lichenibacterium ramalinii' gen. nov. sp. nov., 'Lichenibacterium minor' gen. nov. sp. nov.</title>
        <authorList>
            <person name="Pankratov T."/>
        </authorList>
    </citation>
    <scope>NUCLEOTIDE SEQUENCE [LARGE SCALE GENOMIC DNA]</scope>
    <source>
        <strain evidence="5 6">RmlP026</strain>
    </source>
</reference>
<evidence type="ECO:0000313" key="5">
    <source>
        <dbReference type="EMBL" id="RYC31573.1"/>
    </source>
</evidence>
<dbReference type="PRINTS" id="PR00081">
    <property type="entry name" value="GDHRDH"/>
</dbReference>
<evidence type="ECO:0000256" key="3">
    <source>
        <dbReference type="ARBA" id="ARBA00023027"/>
    </source>
</evidence>
<organism evidence="5 6">
    <name type="scientific">Lichenibacterium minor</name>
    <dbReference type="NCBI Taxonomy" id="2316528"/>
    <lineage>
        <taxon>Bacteria</taxon>
        <taxon>Pseudomonadati</taxon>
        <taxon>Pseudomonadota</taxon>
        <taxon>Alphaproteobacteria</taxon>
        <taxon>Hyphomicrobiales</taxon>
        <taxon>Lichenihabitantaceae</taxon>
        <taxon>Lichenibacterium</taxon>
    </lineage>
</organism>
<reference evidence="5 6" key="1">
    <citation type="submission" date="2018-12" db="EMBL/GenBank/DDBJ databases">
        <authorList>
            <person name="Grouzdev D.S."/>
            <person name="Krutkina M.S."/>
        </authorList>
    </citation>
    <scope>NUCLEOTIDE SEQUENCE [LARGE SCALE GENOMIC DNA]</scope>
    <source>
        <strain evidence="5 6">RmlP026</strain>
    </source>
</reference>
<evidence type="ECO:0000313" key="6">
    <source>
        <dbReference type="Proteomes" id="UP000290759"/>
    </source>
</evidence>
<dbReference type="InterPro" id="IPR020904">
    <property type="entry name" value="Sc_DH/Rdtase_CS"/>
</dbReference>
<dbReference type="InterPro" id="IPR002347">
    <property type="entry name" value="SDR_fam"/>
</dbReference>
<evidence type="ECO:0000256" key="1">
    <source>
        <dbReference type="ARBA" id="ARBA00006484"/>
    </source>
</evidence>
<comment type="similarity">
    <text evidence="1 4">Belongs to the short-chain dehydrogenases/reductases (SDR) family.</text>
</comment>
<gene>
    <name evidence="5" type="ORF">D3273_13105</name>
</gene>
<dbReference type="AlphaFoldDB" id="A0A4Q2U4U0"/>
<sequence length="288" mass="29879">MGKGLGRLEGKVAIITGAARGIGRSTAVLFAREGAAVVGIDIAGPVSSAITVEPASADELAETGRLVEAEGGRWLARTLDQRDIGALRAAAEAAVQTFGGIDILFANAGIQDFKPLLEMEDADWHDQIDVNLTGTANALRAVAPHIVKRGGGRIILTSSTQGQHGTKFGASYSASKWGILGLMKSAALELGPHGITVNSVVPGLIDTPLTRHRSRYAQAVGDLKSDEPTEELEAEATKKLTEKSPLGVPYISPDDIAPVVLFLASDEARMVSGAAYDATAGDSANNMA</sequence>
<dbReference type="EMBL" id="QYBB01000013">
    <property type="protein sequence ID" value="RYC31573.1"/>
    <property type="molecule type" value="Genomic_DNA"/>
</dbReference>
<dbReference type="SUPFAM" id="SSF51735">
    <property type="entry name" value="NAD(P)-binding Rossmann-fold domains"/>
    <property type="match status" value="1"/>
</dbReference>
<dbReference type="GO" id="GO:0016616">
    <property type="term" value="F:oxidoreductase activity, acting on the CH-OH group of donors, NAD or NADP as acceptor"/>
    <property type="evidence" value="ECO:0007669"/>
    <property type="project" value="TreeGrafter"/>
</dbReference>
<dbReference type="PANTHER" id="PTHR42760:SF133">
    <property type="entry name" value="3-OXOACYL-[ACYL-CARRIER-PROTEIN] REDUCTASE"/>
    <property type="match status" value="1"/>
</dbReference>
<dbReference type="NCBIfam" id="TIGR03971">
    <property type="entry name" value="SDR_subfam_1"/>
    <property type="match status" value="1"/>
</dbReference>
<accession>A0A4Q2U4U0</accession>
<dbReference type="Pfam" id="PF00106">
    <property type="entry name" value="adh_short"/>
    <property type="match status" value="1"/>
</dbReference>
<evidence type="ECO:0000256" key="2">
    <source>
        <dbReference type="ARBA" id="ARBA00023002"/>
    </source>
</evidence>
<proteinExistence type="inferred from homology"/>
<comment type="caution">
    <text evidence="5">The sequence shown here is derived from an EMBL/GenBank/DDBJ whole genome shotgun (WGS) entry which is preliminary data.</text>
</comment>
<dbReference type="PANTHER" id="PTHR42760">
    <property type="entry name" value="SHORT-CHAIN DEHYDROGENASES/REDUCTASES FAMILY MEMBER"/>
    <property type="match status" value="1"/>
</dbReference>
<name>A0A4Q2U4U0_9HYPH</name>